<dbReference type="GO" id="GO:0006352">
    <property type="term" value="P:DNA-templated transcription initiation"/>
    <property type="evidence" value="ECO:0007669"/>
    <property type="project" value="InterPro"/>
</dbReference>
<dbReference type="Pfam" id="PF08281">
    <property type="entry name" value="Sigma70_r4_2"/>
    <property type="match status" value="1"/>
</dbReference>
<dbReference type="AlphaFoldDB" id="A0A7K1YC47"/>
<keyword evidence="9" id="KW-1185">Reference proteome</keyword>
<dbReference type="InterPro" id="IPR014284">
    <property type="entry name" value="RNA_pol_sigma-70_dom"/>
</dbReference>
<evidence type="ECO:0000256" key="2">
    <source>
        <dbReference type="ARBA" id="ARBA00023015"/>
    </source>
</evidence>
<dbReference type="GO" id="GO:0003677">
    <property type="term" value="F:DNA binding"/>
    <property type="evidence" value="ECO:0007669"/>
    <property type="project" value="UniProtKB-KW"/>
</dbReference>
<dbReference type="PANTHER" id="PTHR43133">
    <property type="entry name" value="RNA POLYMERASE ECF-TYPE SIGMA FACTO"/>
    <property type="match status" value="1"/>
</dbReference>
<dbReference type="SUPFAM" id="SSF88659">
    <property type="entry name" value="Sigma3 and sigma4 domains of RNA polymerase sigma factors"/>
    <property type="match status" value="1"/>
</dbReference>
<dbReference type="Proteomes" id="UP000466586">
    <property type="component" value="Unassembled WGS sequence"/>
</dbReference>
<evidence type="ECO:0000313" key="8">
    <source>
        <dbReference type="EMBL" id="MXV51941.1"/>
    </source>
</evidence>
<keyword evidence="2" id="KW-0805">Transcription regulation</keyword>
<dbReference type="InterPro" id="IPR039425">
    <property type="entry name" value="RNA_pol_sigma-70-like"/>
</dbReference>
<dbReference type="InterPro" id="IPR007627">
    <property type="entry name" value="RNA_pol_sigma70_r2"/>
</dbReference>
<evidence type="ECO:0000259" key="6">
    <source>
        <dbReference type="Pfam" id="PF04542"/>
    </source>
</evidence>
<name>A0A7K1YC47_9SPHI</name>
<dbReference type="Gene3D" id="1.10.10.10">
    <property type="entry name" value="Winged helix-like DNA-binding domain superfamily/Winged helix DNA-binding domain"/>
    <property type="match status" value="1"/>
</dbReference>
<dbReference type="InterPro" id="IPR013325">
    <property type="entry name" value="RNA_pol_sigma_r2"/>
</dbReference>
<keyword evidence="5" id="KW-0804">Transcription</keyword>
<sequence>MAFEDLYKQYSPQIFRVCLGYTNNRDQAKDLVQETFVSVWKSLPGFRNESHISTWIFRIATNHCLRAIEVAKRMPAAELPFDLTETQEESPEEKLTFLYQCIAGLQETDRVIISLELEGLPQLSIAEIVGLSSGNVRVRIHRIKEKLTQKFKANEQFR</sequence>
<feature type="domain" description="RNA polymerase sigma factor 70 region 4 type 2" evidence="7">
    <location>
        <begin position="98"/>
        <end position="147"/>
    </location>
</feature>
<keyword evidence="3" id="KW-0731">Sigma factor</keyword>
<dbReference type="InterPro" id="IPR013324">
    <property type="entry name" value="RNA_pol_sigma_r3/r4-like"/>
</dbReference>
<feature type="domain" description="RNA polymerase sigma-70 region 2" evidence="6">
    <location>
        <begin position="6"/>
        <end position="72"/>
    </location>
</feature>
<evidence type="ECO:0000259" key="7">
    <source>
        <dbReference type="Pfam" id="PF08281"/>
    </source>
</evidence>
<comment type="caution">
    <text evidence="8">The sequence shown here is derived from an EMBL/GenBank/DDBJ whole genome shotgun (WGS) entry which is preliminary data.</text>
</comment>
<evidence type="ECO:0000256" key="4">
    <source>
        <dbReference type="ARBA" id="ARBA00023125"/>
    </source>
</evidence>
<evidence type="ECO:0000256" key="3">
    <source>
        <dbReference type="ARBA" id="ARBA00023082"/>
    </source>
</evidence>
<dbReference type="EMBL" id="WVHT01000006">
    <property type="protein sequence ID" value="MXV51941.1"/>
    <property type="molecule type" value="Genomic_DNA"/>
</dbReference>
<proteinExistence type="inferred from homology"/>
<evidence type="ECO:0000256" key="5">
    <source>
        <dbReference type="ARBA" id="ARBA00023163"/>
    </source>
</evidence>
<reference evidence="8 9" key="1">
    <citation type="submission" date="2019-11" db="EMBL/GenBank/DDBJ databases">
        <title>Pedobacter sp. HMF7647 Genome sequencing and assembly.</title>
        <authorList>
            <person name="Kang H."/>
            <person name="Kim H."/>
            <person name="Joh K."/>
        </authorList>
    </citation>
    <scope>NUCLEOTIDE SEQUENCE [LARGE SCALE GENOMIC DNA]</scope>
    <source>
        <strain evidence="8 9">HMF7647</strain>
    </source>
</reference>
<dbReference type="NCBIfam" id="TIGR02937">
    <property type="entry name" value="sigma70-ECF"/>
    <property type="match status" value="1"/>
</dbReference>
<dbReference type="InterPro" id="IPR036388">
    <property type="entry name" value="WH-like_DNA-bd_sf"/>
</dbReference>
<dbReference type="PANTHER" id="PTHR43133:SF8">
    <property type="entry name" value="RNA POLYMERASE SIGMA FACTOR HI_1459-RELATED"/>
    <property type="match status" value="1"/>
</dbReference>
<keyword evidence="4" id="KW-0238">DNA-binding</keyword>
<protein>
    <submittedName>
        <fullName evidence="8">Sigma-70 family RNA polymerase sigma factor</fullName>
    </submittedName>
</protein>
<dbReference type="InterPro" id="IPR013249">
    <property type="entry name" value="RNA_pol_sigma70_r4_t2"/>
</dbReference>
<evidence type="ECO:0000313" key="9">
    <source>
        <dbReference type="Proteomes" id="UP000466586"/>
    </source>
</evidence>
<dbReference type="Gene3D" id="1.10.1740.10">
    <property type="match status" value="1"/>
</dbReference>
<comment type="similarity">
    <text evidence="1">Belongs to the sigma-70 factor family. ECF subfamily.</text>
</comment>
<gene>
    <name evidence="8" type="ORF">GS399_13240</name>
</gene>
<organism evidence="8 9">
    <name type="scientific">Hufsiella arboris</name>
    <dbReference type="NCBI Taxonomy" id="2695275"/>
    <lineage>
        <taxon>Bacteria</taxon>
        <taxon>Pseudomonadati</taxon>
        <taxon>Bacteroidota</taxon>
        <taxon>Sphingobacteriia</taxon>
        <taxon>Sphingobacteriales</taxon>
        <taxon>Sphingobacteriaceae</taxon>
        <taxon>Hufsiella</taxon>
    </lineage>
</organism>
<accession>A0A7K1YC47</accession>
<dbReference type="GO" id="GO:0016987">
    <property type="term" value="F:sigma factor activity"/>
    <property type="evidence" value="ECO:0007669"/>
    <property type="project" value="UniProtKB-KW"/>
</dbReference>
<dbReference type="SUPFAM" id="SSF88946">
    <property type="entry name" value="Sigma2 domain of RNA polymerase sigma factors"/>
    <property type="match status" value="1"/>
</dbReference>
<dbReference type="Pfam" id="PF04542">
    <property type="entry name" value="Sigma70_r2"/>
    <property type="match status" value="1"/>
</dbReference>
<evidence type="ECO:0000256" key="1">
    <source>
        <dbReference type="ARBA" id="ARBA00010641"/>
    </source>
</evidence>